<dbReference type="PANTHER" id="PTHR40942:SF4">
    <property type="entry name" value="CYTOCHROME C5"/>
    <property type="match status" value="1"/>
</dbReference>
<dbReference type="Pfam" id="PF00149">
    <property type="entry name" value="Metallophos"/>
    <property type="match status" value="1"/>
</dbReference>
<dbReference type="GO" id="GO:0008803">
    <property type="term" value="F:bis(5'-nucleosyl)-tetraphosphatase (symmetrical) activity"/>
    <property type="evidence" value="ECO:0007669"/>
    <property type="project" value="UniProtKB-UniRule"/>
</dbReference>
<dbReference type="NCBIfam" id="TIGR00668">
    <property type="entry name" value="apaH"/>
    <property type="match status" value="1"/>
</dbReference>
<comment type="caution">
    <text evidence="7">The sequence shown here is derived from an EMBL/GenBank/DDBJ whole genome shotgun (WGS) entry which is preliminary data.</text>
</comment>
<feature type="domain" description="Calcineurin-like phosphoesterase" evidence="6">
    <location>
        <begin position="1"/>
        <end position="87"/>
    </location>
</feature>
<gene>
    <name evidence="5" type="primary">apaH</name>
    <name evidence="7" type="ORF">H9854_10800</name>
</gene>
<name>A0A9D2B681_9GAMM</name>
<dbReference type="EMBL" id="DXFC01000324">
    <property type="protein sequence ID" value="HIX62708.1"/>
    <property type="molecule type" value="Genomic_DNA"/>
</dbReference>
<comment type="function">
    <text evidence="1 5">Hydrolyzes diadenosine 5',5'''-P1,P4-tetraphosphate to yield ADP.</text>
</comment>
<comment type="catalytic activity">
    <reaction evidence="4 5">
        <text>P(1),P(4)-bis(5'-adenosyl) tetraphosphate + H2O = 2 ADP + 2 H(+)</text>
        <dbReference type="Rhea" id="RHEA:24252"/>
        <dbReference type="ChEBI" id="CHEBI:15377"/>
        <dbReference type="ChEBI" id="CHEBI:15378"/>
        <dbReference type="ChEBI" id="CHEBI:58141"/>
        <dbReference type="ChEBI" id="CHEBI:456216"/>
        <dbReference type="EC" id="3.6.1.41"/>
    </reaction>
</comment>
<sequence length="301" mass="32769">MSVYAIGDLQGCHAEFVALLERISFDPLRDRLWLAGDLVNRGPDSLACLREVRALGDAAVTVLGNHDLHLLAVARGGGRFTRKDTMDDILAAPDCEALLDWLQSRPLLVHETQVPETQGHESLTAGEGLARRQERVMTHAGILPQWSVSEAVALAGEVEANLGSEQSGAFLRQMYGNQPACWHPELEGIDRLRGIVNVLTRMRFINADGCLDFSAKEGLESAPAGFAPWFRYPRNDDVHLLFGHWAALEGRTDGARVRVEALDTGCVWGGSLTALNVSTGERIGVPSQQRRAAAPVAPRHS</sequence>
<dbReference type="PIRSF" id="PIRSF000903">
    <property type="entry name" value="B5n-ttraPtase_sm"/>
    <property type="match status" value="1"/>
</dbReference>
<evidence type="ECO:0000256" key="3">
    <source>
        <dbReference type="ARBA" id="ARBA00022801"/>
    </source>
</evidence>
<organism evidence="7 8">
    <name type="scientific">Candidatus Halomonas stercoripullorum</name>
    <dbReference type="NCBI Taxonomy" id="2838617"/>
    <lineage>
        <taxon>Bacteria</taxon>
        <taxon>Pseudomonadati</taxon>
        <taxon>Pseudomonadota</taxon>
        <taxon>Gammaproteobacteria</taxon>
        <taxon>Oceanospirillales</taxon>
        <taxon>Halomonadaceae</taxon>
        <taxon>Halomonas</taxon>
    </lineage>
</organism>
<keyword evidence="3 5" id="KW-0378">Hydrolase</keyword>
<evidence type="ECO:0000256" key="2">
    <source>
        <dbReference type="ARBA" id="ARBA00005419"/>
    </source>
</evidence>
<dbReference type="AlphaFoldDB" id="A0A9D2B681"/>
<dbReference type="CDD" id="cd07422">
    <property type="entry name" value="MPP_ApaH"/>
    <property type="match status" value="1"/>
</dbReference>
<reference evidence="7" key="2">
    <citation type="submission" date="2021-04" db="EMBL/GenBank/DDBJ databases">
        <authorList>
            <person name="Gilroy R."/>
        </authorList>
    </citation>
    <scope>NUCLEOTIDE SEQUENCE</scope>
    <source>
        <strain evidence="7">1193</strain>
    </source>
</reference>
<dbReference type="EC" id="3.6.1.41" evidence="5"/>
<dbReference type="HAMAP" id="MF_00199">
    <property type="entry name" value="ApaH"/>
    <property type="match status" value="1"/>
</dbReference>
<dbReference type="InterPro" id="IPR004617">
    <property type="entry name" value="ApaH"/>
</dbReference>
<evidence type="ECO:0000256" key="1">
    <source>
        <dbReference type="ARBA" id="ARBA00003413"/>
    </source>
</evidence>
<protein>
    <recommendedName>
        <fullName evidence="5">Bis(5'-nucleosyl)-tetraphosphatase, symmetrical</fullName>
        <ecNumber evidence="5">3.6.1.41</ecNumber>
    </recommendedName>
    <alternativeName>
        <fullName evidence="5">Ap4A hydrolase</fullName>
    </alternativeName>
    <alternativeName>
        <fullName evidence="5">Diadenosine 5',5'''-P1,P4-tetraphosphate pyrophosphohydrolase</fullName>
    </alternativeName>
    <alternativeName>
        <fullName evidence="5">Diadenosine tetraphosphatase</fullName>
    </alternativeName>
</protein>
<evidence type="ECO:0000313" key="8">
    <source>
        <dbReference type="Proteomes" id="UP000824248"/>
    </source>
</evidence>
<dbReference type="Proteomes" id="UP000824248">
    <property type="component" value="Unassembled WGS sequence"/>
</dbReference>
<evidence type="ECO:0000256" key="4">
    <source>
        <dbReference type="ARBA" id="ARBA00049417"/>
    </source>
</evidence>
<dbReference type="NCBIfam" id="NF001204">
    <property type="entry name" value="PRK00166.1"/>
    <property type="match status" value="1"/>
</dbReference>
<dbReference type="SUPFAM" id="SSF56300">
    <property type="entry name" value="Metallo-dependent phosphatases"/>
    <property type="match status" value="1"/>
</dbReference>
<reference evidence="7" key="1">
    <citation type="journal article" date="2021" name="PeerJ">
        <title>Extensive microbial diversity within the chicken gut microbiome revealed by metagenomics and culture.</title>
        <authorList>
            <person name="Gilroy R."/>
            <person name="Ravi A."/>
            <person name="Getino M."/>
            <person name="Pursley I."/>
            <person name="Horton D.L."/>
            <person name="Alikhan N.F."/>
            <person name="Baker D."/>
            <person name="Gharbi K."/>
            <person name="Hall N."/>
            <person name="Watson M."/>
            <person name="Adriaenssens E.M."/>
            <person name="Foster-Nyarko E."/>
            <person name="Jarju S."/>
            <person name="Secka A."/>
            <person name="Antonio M."/>
            <person name="Oren A."/>
            <person name="Chaudhuri R.R."/>
            <person name="La Ragione R."/>
            <person name="Hildebrand F."/>
            <person name="Pallen M.J."/>
        </authorList>
    </citation>
    <scope>NUCLEOTIDE SEQUENCE</scope>
    <source>
        <strain evidence="7">1193</strain>
    </source>
</reference>
<dbReference type="PANTHER" id="PTHR40942">
    <property type="match status" value="1"/>
</dbReference>
<comment type="similarity">
    <text evidence="2 5">Belongs to the Ap4A hydrolase family.</text>
</comment>
<evidence type="ECO:0000313" key="7">
    <source>
        <dbReference type="EMBL" id="HIX62708.1"/>
    </source>
</evidence>
<accession>A0A9D2B681</accession>
<evidence type="ECO:0000256" key="5">
    <source>
        <dbReference type="HAMAP-Rule" id="MF_00199"/>
    </source>
</evidence>
<dbReference type="Gene3D" id="3.60.21.10">
    <property type="match status" value="1"/>
</dbReference>
<proteinExistence type="inferred from homology"/>
<evidence type="ECO:0000259" key="6">
    <source>
        <dbReference type="Pfam" id="PF00149"/>
    </source>
</evidence>
<dbReference type="InterPro" id="IPR029052">
    <property type="entry name" value="Metallo-depent_PP-like"/>
</dbReference>
<dbReference type="InterPro" id="IPR004843">
    <property type="entry name" value="Calcineurin-like_PHP"/>
</dbReference>